<dbReference type="GeneID" id="64696434"/>
<organism evidence="2 3">
    <name type="scientific">Suillus discolor</name>
    <dbReference type="NCBI Taxonomy" id="1912936"/>
    <lineage>
        <taxon>Eukaryota</taxon>
        <taxon>Fungi</taxon>
        <taxon>Dikarya</taxon>
        <taxon>Basidiomycota</taxon>
        <taxon>Agaricomycotina</taxon>
        <taxon>Agaricomycetes</taxon>
        <taxon>Agaricomycetidae</taxon>
        <taxon>Boletales</taxon>
        <taxon>Suillineae</taxon>
        <taxon>Suillaceae</taxon>
        <taxon>Suillus</taxon>
    </lineage>
</organism>
<gene>
    <name evidence="2" type="ORF">F5147DRAFT_656936</name>
</gene>
<dbReference type="RefSeq" id="XP_041287805.1">
    <property type="nucleotide sequence ID" value="XM_041434175.1"/>
</dbReference>
<reference evidence="2" key="1">
    <citation type="journal article" date="2020" name="New Phytol.">
        <title>Comparative genomics reveals dynamic genome evolution in host specialist ectomycorrhizal fungi.</title>
        <authorList>
            <person name="Lofgren L.A."/>
            <person name="Nguyen N.H."/>
            <person name="Vilgalys R."/>
            <person name="Ruytinx J."/>
            <person name="Liao H.L."/>
            <person name="Branco S."/>
            <person name="Kuo A."/>
            <person name="LaButti K."/>
            <person name="Lipzen A."/>
            <person name="Andreopoulos W."/>
            <person name="Pangilinan J."/>
            <person name="Riley R."/>
            <person name="Hundley H."/>
            <person name="Na H."/>
            <person name="Barry K."/>
            <person name="Grigoriev I.V."/>
            <person name="Stajich J.E."/>
            <person name="Kennedy P.G."/>
        </authorList>
    </citation>
    <scope>NUCLEOTIDE SEQUENCE</scope>
    <source>
        <strain evidence="2">FC423</strain>
    </source>
</reference>
<evidence type="ECO:0000256" key="1">
    <source>
        <dbReference type="SAM" id="MobiDB-lite"/>
    </source>
</evidence>
<dbReference type="AlphaFoldDB" id="A0A9P7EY74"/>
<proteinExistence type="predicted"/>
<feature type="region of interest" description="Disordered" evidence="1">
    <location>
        <begin position="316"/>
        <end position="382"/>
    </location>
</feature>
<evidence type="ECO:0000313" key="3">
    <source>
        <dbReference type="Proteomes" id="UP000823399"/>
    </source>
</evidence>
<dbReference type="Proteomes" id="UP000823399">
    <property type="component" value="Unassembled WGS sequence"/>
</dbReference>
<dbReference type="EMBL" id="JABBWM010000075">
    <property type="protein sequence ID" value="KAG2095290.1"/>
    <property type="molecule type" value="Genomic_DNA"/>
</dbReference>
<feature type="compositionally biased region" description="Basic and acidic residues" evidence="1">
    <location>
        <begin position="342"/>
        <end position="382"/>
    </location>
</feature>
<accession>A0A9P7EY74</accession>
<comment type="caution">
    <text evidence="2">The sequence shown here is derived from an EMBL/GenBank/DDBJ whole genome shotgun (WGS) entry which is preliminary data.</text>
</comment>
<sequence>MAATLTDQLGIGLLRTWSLEQLEDNPSLARSKLGPVLMVFVFLKYDLDFSHDLMVMDAHIMEHANWVEGLVANNAFIYSTISVEGIDMDIAFANPTIITLARYLLYDSEFRYHQYITGNDYFPLLAMIATQCFCCRYVKIIYDKSGENINIALLSSAPIVAPLGTLGVTAKVKWWSDAQAGLTRSGSMLDHCFTPLYELKHPRYSHAGTRRSSMSPELPHRRRFHIRWVTPHLPWTSLDEDGQELPVFIDLRVLGTLAWDCFFTGSQVVLSLAGEVLRPCTKGRTDSEGLGFSSCTVPLTRVCALNFRLVSEESLKMSEGRPKAQKTSEGLSGRVQMSGGSEDQRSGGAEERRSGGAEERRSGGAEERRSGGAEERRSGALA</sequence>
<keyword evidence="3" id="KW-1185">Reference proteome</keyword>
<protein>
    <submittedName>
        <fullName evidence="2">Uncharacterized protein</fullName>
    </submittedName>
</protein>
<dbReference type="OrthoDB" id="2680028at2759"/>
<name>A0A9P7EY74_9AGAM</name>
<evidence type="ECO:0000313" key="2">
    <source>
        <dbReference type="EMBL" id="KAG2095290.1"/>
    </source>
</evidence>